<name>A0A3B6KHW5_WHEAT</name>
<dbReference type="Gramene" id="TraesRN5A0100518400.1">
    <property type="protein sequence ID" value="TraesRN5A0100518400.1"/>
    <property type="gene ID" value="TraesRN5A0100518400"/>
</dbReference>
<keyword evidence="3" id="KW-1185">Reference proteome</keyword>
<dbReference type="SMR" id="A0A3B6KHW5"/>
<dbReference type="Gramene" id="TraesWEE_scaffold_007537_01G001000.1">
    <property type="protein sequence ID" value="TraesWEE_scaffold_007537_01G001000.1"/>
    <property type="gene ID" value="TraesWEE_scaffold_007537_01G001000"/>
</dbReference>
<comment type="pathway">
    <text evidence="1">Protein modification; protein ubiquitination.</text>
</comment>
<dbReference type="Gramene" id="TraesMAC5A03G02661180.1">
    <property type="protein sequence ID" value="TraesMAC5A03G02661180.1.CDS1"/>
    <property type="gene ID" value="TraesMAC5A03G02661180"/>
</dbReference>
<dbReference type="Gramene" id="TraesNOR5A03G02684340.1">
    <property type="protein sequence ID" value="TraesNOR5A03G02684340.1.CDS1"/>
    <property type="gene ID" value="TraesNOR5A03G02684340"/>
</dbReference>
<evidence type="ECO:0000256" key="1">
    <source>
        <dbReference type="ARBA" id="ARBA00004906"/>
    </source>
</evidence>
<dbReference type="Gramene" id="TraesLAC5A03G02616360.1">
    <property type="protein sequence ID" value="TraesLAC5A03G02616360.1.CDS1"/>
    <property type="gene ID" value="TraesLAC5A03G02616360"/>
</dbReference>
<dbReference type="Proteomes" id="UP000019116">
    <property type="component" value="Chromosome 5A"/>
</dbReference>
<proteinExistence type="predicted"/>
<organism evidence="2">
    <name type="scientific">Triticum aestivum</name>
    <name type="common">Wheat</name>
    <dbReference type="NCBI Taxonomy" id="4565"/>
    <lineage>
        <taxon>Eukaryota</taxon>
        <taxon>Viridiplantae</taxon>
        <taxon>Streptophyta</taxon>
        <taxon>Embryophyta</taxon>
        <taxon>Tracheophyta</taxon>
        <taxon>Spermatophyta</taxon>
        <taxon>Magnoliopsida</taxon>
        <taxon>Liliopsida</taxon>
        <taxon>Poales</taxon>
        <taxon>Poaceae</taxon>
        <taxon>BOP clade</taxon>
        <taxon>Pooideae</taxon>
        <taxon>Triticodae</taxon>
        <taxon>Triticeae</taxon>
        <taxon>Triticinae</taxon>
        <taxon>Triticum</taxon>
    </lineage>
</organism>
<dbReference type="EnsemblPlants" id="TraesCS5A02G192200.1">
    <property type="protein sequence ID" value="TraesCS5A02G192200.1.cds1"/>
    <property type="gene ID" value="TraesCS5A02G192200"/>
</dbReference>
<reference evidence="2" key="1">
    <citation type="submission" date="2018-08" db="EMBL/GenBank/DDBJ databases">
        <authorList>
            <person name="Rossello M."/>
        </authorList>
    </citation>
    <scope>NUCLEOTIDE SEQUENCE [LARGE SCALE GENOMIC DNA]</scope>
    <source>
        <strain evidence="2">cv. Chinese Spring</strain>
    </source>
</reference>
<dbReference type="Gene3D" id="3.30.710.10">
    <property type="entry name" value="Potassium Channel Kv1.1, Chain A"/>
    <property type="match status" value="1"/>
</dbReference>
<dbReference type="Gramene" id="TraesCS5A03G0504300.1">
    <property type="protein sequence ID" value="TraesCS5A03G0504300.1.CDS1"/>
    <property type="gene ID" value="TraesCS5A03G0504300"/>
</dbReference>
<evidence type="ECO:0000313" key="2">
    <source>
        <dbReference type="EnsemblPlants" id="TraesCS5A02G192200.1.cds1"/>
    </source>
</evidence>
<dbReference type="Gramene" id="TraesROB_scaffold_010910_01G001000.1">
    <property type="protein sequence ID" value="TraesROB_scaffold_010910_01G001000.1"/>
    <property type="gene ID" value="TraesROB_scaffold_010910_01G001000"/>
</dbReference>
<sequence>MAEEDRTVLVRCEDLVRVELPALLAQRAGRVAAALEAGERVVELPRGVSGKGLATAAAYYEARAEAEACGVDGGEFDGEFVRGLTHDAAIDLIHAAHHLGDQALFNLFAGYRANHF</sequence>
<dbReference type="Gramene" id="TraesLDM5A03G02665890.1">
    <property type="protein sequence ID" value="TraesLDM5A03G02665890.1.CDS1"/>
    <property type="gene ID" value="TraesLDM5A03G02665890"/>
</dbReference>
<dbReference type="Gramene" id="TraesCS5A02G192200.1">
    <property type="protein sequence ID" value="TraesCS5A02G192200.1.cds1"/>
    <property type="gene ID" value="TraesCS5A02G192200"/>
</dbReference>
<dbReference type="Gramene" id="TraesSTA5A03G02653670.1">
    <property type="protein sequence ID" value="TraesSTA5A03G02653670.1.CDS1"/>
    <property type="gene ID" value="TraesSTA5A03G02653670"/>
</dbReference>
<reference evidence="2" key="2">
    <citation type="submission" date="2018-10" db="UniProtKB">
        <authorList>
            <consortium name="EnsemblPlants"/>
        </authorList>
    </citation>
    <scope>IDENTIFICATION</scope>
</reference>
<accession>A0A3B6KHW5</accession>
<evidence type="ECO:0000313" key="3">
    <source>
        <dbReference type="Proteomes" id="UP000019116"/>
    </source>
</evidence>
<dbReference type="Gramene" id="TraesARI5A03G02704740.1">
    <property type="protein sequence ID" value="TraesARI5A03G02704740.1.CDS1"/>
    <property type="gene ID" value="TraesARI5A03G02704740"/>
</dbReference>
<dbReference type="InterPro" id="IPR011333">
    <property type="entry name" value="SKP1/BTB/POZ_sf"/>
</dbReference>
<dbReference type="OrthoDB" id="656607at2759"/>
<protein>
    <submittedName>
        <fullName evidence="2">Uncharacterized protein</fullName>
    </submittedName>
</protein>
<dbReference type="Gramene" id="TraesSYM5A03G02692100.1">
    <property type="protein sequence ID" value="TraesSYM5A03G02692100.1.CDS1"/>
    <property type="gene ID" value="TraesSYM5A03G02692100"/>
</dbReference>
<dbReference type="STRING" id="4565.A0A3B6KHW5"/>
<dbReference type="Gramene" id="TraesCLE_scaffold_079002_01G000200.1">
    <property type="protein sequence ID" value="TraesCLE_scaffold_079002_01G000200.1"/>
    <property type="gene ID" value="TraesCLE_scaffold_079002_01G000200"/>
</dbReference>
<dbReference type="AlphaFoldDB" id="A0A3B6KHW5"/>
<dbReference type="Gramene" id="TraesCAD_scaffold_015651_01G000800.1">
    <property type="protein sequence ID" value="TraesCAD_scaffold_015651_01G000800.1"/>
    <property type="gene ID" value="TraesCAD_scaffold_015651_01G000800"/>
</dbReference>
<dbReference type="Gramene" id="TraesJUL5A03G02682930.1">
    <property type="protein sequence ID" value="TraesJUL5A03G02682930.1.CDS1"/>
    <property type="gene ID" value="TraesJUL5A03G02682930"/>
</dbReference>
<dbReference type="Gramene" id="TraesPARA_EIv1.0_1579330.1">
    <property type="protein sequence ID" value="TraesPARA_EIv1.0_1579330.1.CDS1"/>
    <property type="gene ID" value="TraesPARA_EIv1.0_1579330"/>
</dbReference>